<dbReference type="SUPFAM" id="SSF53383">
    <property type="entry name" value="PLP-dependent transferases"/>
    <property type="match status" value="1"/>
</dbReference>
<evidence type="ECO:0000259" key="2">
    <source>
        <dbReference type="Pfam" id="PF02347"/>
    </source>
</evidence>
<accession>A0A6J4S426</accession>
<dbReference type="EC" id="1.4.4.2" evidence="3"/>
<feature type="non-terminal residue" evidence="3">
    <location>
        <position position="147"/>
    </location>
</feature>
<keyword evidence="1 3" id="KW-0560">Oxidoreductase</keyword>
<dbReference type="Gene3D" id="3.40.640.10">
    <property type="entry name" value="Type I PLP-dependent aspartate aminotransferase-like (Major domain)"/>
    <property type="match status" value="1"/>
</dbReference>
<dbReference type="GO" id="GO:0009116">
    <property type="term" value="P:nucleoside metabolic process"/>
    <property type="evidence" value="ECO:0007669"/>
    <property type="project" value="InterPro"/>
</dbReference>
<organism evidence="3">
    <name type="scientific">uncultured Solirubrobacteraceae bacterium</name>
    <dbReference type="NCBI Taxonomy" id="1162706"/>
    <lineage>
        <taxon>Bacteria</taxon>
        <taxon>Bacillati</taxon>
        <taxon>Actinomycetota</taxon>
        <taxon>Thermoleophilia</taxon>
        <taxon>Solirubrobacterales</taxon>
        <taxon>Solirubrobacteraceae</taxon>
        <taxon>environmental samples</taxon>
    </lineage>
</organism>
<reference evidence="3" key="1">
    <citation type="submission" date="2020-02" db="EMBL/GenBank/DDBJ databases">
        <authorList>
            <person name="Meier V. D."/>
        </authorList>
    </citation>
    <scope>NUCLEOTIDE SEQUENCE</scope>
    <source>
        <strain evidence="3">AVDCRST_MAG85</strain>
    </source>
</reference>
<dbReference type="InterPro" id="IPR015424">
    <property type="entry name" value="PyrdxlP-dep_Trfase"/>
</dbReference>
<feature type="domain" description="Glycine cleavage system P-protein N-terminal" evidence="2">
    <location>
        <begin position="4"/>
        <end position="145"/>
    </location>
</feature>
<dbReference type="GO" id="GO:0004375">
    <property type="term" value="F:glycine dehydrogenase (decarboxylating) activity"/>
    <property type="evidence" value="ECO:0007669"/>
    <property type="project" value="UniProtKB-EC"/>
</dbReference>
<sequence length="147" mass="15971">MSKYTAVTPQDLEEMLATIGVGSIDELFAELVPEGVKLDRELGLPEGMTEQDVYDHLRELAAKNVSTEDEVSFLGAGMYDTYVPAIVDMLTSRSEFLTPYTPYQPEVSQGSLQVMFEYQTAISELTGLPVSNASVYEGPSALAAAGY</sequence>
<dbReference type="InterPro" id="IPR049315">
    <property type="entry name" value="GDC-P_N"/>
</dbReference>
<dbReference type="InterPro" id="IPR023010">
    <property type="entry name" value="GcvPA"/>
</dbReference>
<evidence type="ECO:0000256" key="1">
    <source>
        <dbReference type="ARBA" id="ARBA00023002"/>
    </source>
</evidence>
<dbReference type="Gene3D" id="3.90.1150.10">
    <property type="entry name" value="Aspartate Aminotransferase, domain 1"/>
    <property type="match status" value="1"/>
</dbReference>
<gene>
    <name evidence="3" type="ORF">AVDCRST_MAG85-1116</name>
</gene>
<dbReference type="AlphaFoldDB" id="A0A6J4S426"/>
<dbReference type="PANTHER" id="PTHR42806">
    <property type="entry name" value="GLYCINE CLEAVAGE SYSTEM P-PROTEIN"/>
    <property type="match status" value="1"/>
</dbReference>
<name>A0A6J4S426_9ACTN</name>
<dbReference type="Pfam" id="PF02347">
    <property type="entry name" value="GDC-P"/>
    <property type="match status" value="1"/>
</dbReference>
<evidence type="ECO:0000313" key="3">
    <source>
        <dbReference type="EMBL" id="CAA9488953.1"/>
    </source>
</evidence>
<dbReference type="InterPro" id="IPR015422">
    <property type="entry name" value="PyrdxlP-dep_Trfase_small"/>
</dbReference>
<proteinExistence type="predicted"/>
<protein>
    <submittedName>
        <fullName evidence="3">Glycine dehydrogenase [decarboxylating] (Glycine cleavage system P1 protein)</fullName>
        <ecNumber evidence="3">1.4.4.2</ecNumber>
    </submittedName>
</protein>
<dbReference type="EMBL" id="CADCVT010000122">
    <property type="protein sequence ID" value="CAA9488953.1"/>
    <property type="molecule type" value="Genomic_DNA"/>
</dbReference>
<dbReference type="PANTHER" id="PTHR42806:SF1">
    <property type="entry name" value="GLYCINE DEHYDROGENASE (DECARBOXYLATING)"/>
    <property type="match status" value="1"/>
</dbReference>
<dbReference type="InterPro" id="IPR015421">
    <property type="entry name" value="PyrdxlP-dep_Trfase_major"/>
</dbReference>